<dbReference type="AlphaFoldDB" id="A0A1M6UA03"/>
<evidence type="ECO:0000313" key="2">
    <source>
        <dbReference type="EMBL" id="GGE99437.1"/>
    </source>
</evidence>
<reference evidence="5" key="4">
    <citation type="journal article" date="2019" name="Int. J. Syst. Evol. Microbiol.">
        <title>The Global Catalogue of Microorganisms (GCM) 10K type strain sequencing project: providing services to taxonomists for standard genome sequencing and annotation.</title>
        <authorList>
            <consortium name="The Broad Institute Genomics Platform"/>
            <consortium name="The Broad Institute Genome Sequencing Center for Infectious Disease"/>
            <person name="Wu L."/>
            <person name="Ma J."/>
        </authorList>
    </citation>
    <scope>NUCLEOTIDE SEQUENCE [LARGE SCALE GENOMIC DNA]</scope>
    <source>
        <strain evidence="5">CGMCC 1.12707</strain>
    </source>
</reference>
<evidence type="ECO:0008006" key="6">
    <source>
        <dbReference type="Google" id="ProtNLM"/>
    </source>
</evidence>
<evidence type="ECO:0000313" key="5">
    <source>
        <dbReference type="Proteomes" id="UP000650994"/>
    </source>
</evidence>
<accession>A0A1M6UA03</accession>
<evidence type="ECO:0000313" key="3">
    <source>
        <dbReference type="EMBL" id="SHK65989.1"/>
    </source>
</evidence>
<reference evidence="3" key="2">
    <citation type="submission" date="2016-11" db="EMBL/GenBank/DDBJ databases">
        <authorList>
            <person name="Jaros S."/>
            <person name="Januszkiewicz K."/>
            <person name="Wedrychowicz H."/>
        </authorList>
    </citation>
    <scope>NUCLEOTIDE SEQUENCE [LARGE SCALE GENOMIC DNA]</scope>
    <source>
        <strain evidence="3">DSM 27989</strain>
    </source>
</reference>
<gene>
    <name evidence="2" type="ORF">GCM10010984_16270</name>
    <name evidence="3" type="ORF">SAMN05443634_102277</name>
</gene>
<name>A0A1M6UA03_9FLAO</name>
<dbReference type="Proteomes" id="UP000650994">
    <property type="component" value="Unassembled WGS sequence"/>
</dbReference>
<evidence type="ECO:0000313" key="4">
    <source>
        <dbReference type="Proteomes" id="UP000184120"/>
    </source>
</evidence>
<dbReference type="SUPFAM" id="SSF56973">
    <property type="entry name" value="Aerolisin/ETX pore-forming domain"/>
    <property type="match status" value="1"/>
</dbReference>
<dbReference type="EMBL" id="BMFL01000010">
    <property type="protein sequence ID" value="GGE99437.1"/>
    <property type="molecule type" value="Genomic_DNA"/>
</dbReference>
<feature type="region of interest" description="Disordered" evidence="1">
    <location>
        <begin position="56"/>
        <end position="75"/>
    </location>
</feature>
<reference evidence="2" key="5">
    <citation type="submission" date="2024-05" db="EMBL/GenBank/DDBJ databases">
        <authorList>
            <person name="Sun Q."/>
            <person name="Zhou Y."/>
        </authorList>
    </citation>
    <scope>NUCLEOTIDE SEQUENCE</scope>
    <source>
        <strain evidence="2">CGMCC 1.12707</strain>
    </source>
</reference>
<dbReference type="RefSeq" id="WP_072929722.1">
    <property type="nucleotide sequence ID" value="NZ_FRBH01000002.1"/>
</dbReference>
<reference evidence="2" key="1">
    <citation type="journal article" date="2014" name="Int. J. Syst. Evol. Microbiol.">
        <title>Complete genome of a new Firmicutes species belonging to the dominant human colonic microbiota ('Ruminococcus bicirculans') reveals two chromosomes and a selective capacity to utilize plant glucans.</title>
        <authorList>
            <consortium name="NISC Comparative Sequencing Program"/>
            <person name="Wegmann U."/>
            <person name="Louis P."/>
            <person name="Goesmann A."/>
            <person name="Henrissat B."/>
            <person name="Duncan S.H."/>
            <person name="Flint H.J."/>
        </authorList>
    </citation>
    <scope>NUCLEOTIDE SEQUENCE</scope>
    <source>
        <strain evidence="2">CGMCC 1.12707</strain>
    </source>
</reference>
<dbReference type="OrthoDB" id="1232588at2"/>
<dbReference type="EMBL" id="FRBH01000002">
    <property type="protein sequence ID" value="SHK65989.1"/>
    <property type="molecule type" value="Genomic_DNA"/>
</dbReference>
<protein>
    <recommendedName>
        <fullName evidence="6">Toxin ETX/toxin MTX2</fullName>
    </recommendedName>
</protein>
<dbReference type="Gene3D" id="2.170.15.10">
    <property type="entry name" value="Proaerolysin, chain A, domain 3"/>
    <property type="match status" value="1"/>
</dbReference>
<dbReference type="Proteomes" id="UP000184120">
    <property type="component" value="Unassembled WGS sequence"/>
</dbReference>
<reference evidence="4" key="3">
    <citation type="submission" date="2016-11" db="EMBL/GenBank/DDBJ databases">
        <authorList>
            <person name="Varghese N."/>
            <person name="Submissions S."/>
        </authorList>
    </citation>
    <scope>NUCLEOTIDE SEQUENCE [LARGE SCALE GENOMIC DNA]</scope>
    <source>
        <strain evidence="4">DSM 27989</strain>
    </source>
</reference>
<sequence>MRKFKNLMLQNVTIHKKLKNNEGTSTSINLLLSKKTLSKVALTSILLLSVSCANDDNSTKVENHSEERETPTKPMISENFSDEEKELLKKGWTFVNNDIDLSTVENNSKSQQIARNQQRPVDLTIDHLKDIGFKPQYMYGRTEIKNIFAINGTRPDGVRFNNNLCIGKCDDRNTTARANVTILTGEPIVYNQRSVQTNNTDLILDETIENAGRRNSTHTSRYDYKQGHKSIWKKVVSGSVKVASKFKVGIPLFASKTFNVDVTVGGQTEDGGETYNELTVGGSHTFEVPSQSKVNIKVFLVKEKITATYKIPVYFRGATQTNFPSPANGHYFWRTNIDRVPEFMNKVANIKEESGSIEIFNTVNTRVWLSPSSKL</sequence>
<dbReference type="CDD" id="cd20222">
    <property type="entry name" value="PFM_parasporin-2-like"/>
    <property type="match status" value="1"/>
</dbReference>
<evidence type="ECO:0000256" key="1">
    <source>
        <dbReference type="SAM" id="MobiDB-lite"/>
    </source>
</evidence>
<keyword evidence="5" id="KW-1185">Reference proteome</keyword>
<organism evidence="3 4">
    <name type="scientific">Chishuiella changwenlii</name>
    <dbReference type="NCBI Taxonomy" id="1434701"/>
    <lineage>
        <taxon>Bacteria</taxon>
        <taxon>Pseudomonadati</taxon>
        <taxon>Bacteroidota</taxon>
        <taxon>Flavobacteriia</taxon>
        <taxon>Flavobacteriales</taxon>
        <taxon>Weeksellaceae</taxon>
        <taxon>Chishuiella</taxon>
    </lineage>
</organism>
<feature type="compositionally biased region" description="Basic and acidic residues" evidence="1">
    <location>
        <begin position="57"/>
        <end position="71"/>
    </location>
</feature>
<proteinExistence type="predicted"/>